<dbReference type="Proteomes" id="UP001374599">
    <property type="component" value="Unassembled WGS sequence"/>
</dbReference>
<reference evidence="1" key="1">
    <citation type="submission" date="2023-09" db="EMBL/GenBank/DDBJ databases">
        <title>Vallitalea sediminicola and Vallitalea maricola sp. nov., anaerobic bacteria isolated from marine sediment.</title>
        <authorList>
            <person name="Hirano S."/>
            <person name="Maeda A."/>
            <person name="Terahara T."/>
            <person name="Mori K."/>
            <person name="Hamada M."/>
            <person name="Matsumoto R."/>
            <person name="Kobayashi T."/>
        </authorList>
    </citation>
    <scope>NUCLEOTIDE SEQUENCE</scope>
    <source>
        <strain evidence="1">AN17-2</strain>
    </source>
</reference>
<proteinExistence type="predicted"/>
<evidence type="ECO:0000313" key="1">
    <source>
        <dbReference type="EMBL" id="GMQ61225.1"/>
    </source>
</evidence>
<dbReference type="EMBL" id="BTPU01000005">
    <property type="protein sequence ID" value="GMQ61225.1"/>
    <property type="molecule type" value="Genomic_DNA"/>
</dbReference>
<comment type="caution">
    <text evidence="1">The sequence shown here is derived from an EMBL/GenBank/DDBJ whole genome shotgun (WGS) entry which is preliminary data.</text>
</comment>
<protein>
    <submittedName>
        <fullName evidence="1">Thioredoxin family protein</fullName>
    </submittedName>
</protein>
<keyword evidence="2" id="KW-1185">Reference proteome</keyword>
<name>A0ACB5UF48_9FIRM</name>
<evidence type="ECO:0000313" key="2">
    <source>
        <dbReference type="Proteomes" id="UP001374599"/>
    </source>
</evidence>
<sequence>MVIKILGGGCKNCQNLYKNTLEALETVGIEAQVLKVEDINEIMSYGVMKTPALVVDDQVKIMGRVAKYKELVKMFETN</sequence>
<organism evidence="1 2">
    <name type="scientific">Vallitalea maricola</name>
    <dbReference type="NCBI Taxonomy" id="3074433"/>
    <lineage>
        <taxon>Bacteria</taxon>
        <taxon>Bacillati</taxon>
        <taxon>Bacillota</taxon>
        <taxon>Clostridia</taxon>
        <taxon>Lachnospirales</taxon>
        <taxon>Vallitaleaceae</taxon>
        <taxon>Vallitalea</taxon>
    </lineage>
</organism>
<gene>
    <name evidence="1" type="ORF">AN2V17_04530</name>
</gene>
<accession>A0ACB5UF48</accession>